<evidence type="ECO:0000256" key="1">
    <source>
        <dbReference type="SAM" id="Coils"/>
    </source>
</evidence>
<dbReference type="RefSeq" id="XP_001879303.1">
    <property type="nucleotide sequence ID" value="XM_001879268.1"/>
</dbReference>
<evidence type="ECO:0000313" key="2">
    <source>
        <dbReference type="EMBL" id="EDR09918.1"/>
    </source>
</evidence>
<proteinExistence type="predicted"/>
<sequence>MVFSNRMGVIAVACGHLFLHSGRFATYPLTSAYLRCKRTTITPSNEYCDKLCSLFTLPVAAMFAWKSIHGMTQPNCPMLYPVAIYSVKPITPPNCPLCRNSFDRSTIKKLRVDHLETSEQQELELLRRLALSWGLPNDQQVKVLEEIDVWLGDREAEITSPCVSVSMGSDYSPMQGTALIKAREVAAKCQQLLRSKEQDERTIRELKREVQDYTPMDNALAAELYLLKKVGKIGEYVAPLCVITADDIPRELAQREADIEHLRTENSRVTQYEAEMQGLRTENSRVARCEAEIEALRTENNRRVAQCEAELEGLQTENSRMIAKHEDEMEGLQAENNRLAQCEVNLRTENDHRVALHAAKVECLKAELECLSAEVEYPKAEVEFLKAKAEYLEAEIHRQVAQHRAEVECLKGDINRHVAQKAAEVESLRAEITDSDSVLSLTKDLWTEEWLASPLASFRDLIVPSYKELQVRTKYLDDENHNLSRELEAVKTLLSEVRDGESEEARVFVANTDAISTADVIRQVTDLNCQIREMATHFRKLLQNVEIPVTTQGPVTETLDNASWMLGKQLASFLSANLLVQRAAACTVPDPLLADVVLQIAITRWCRFMISSWIPSHHTMVDFMKILYSGISSIWFLLSAGVGDRLHGHSYGGLHLTTCAGRKVLCKDWIASSMLLDGQSKRQIDINLK</sequence>
<keyword evidence="3" id="KW-1185">Reference proteome</keyword>
<dbReference type="Gene3D" id="1.20.5.1700">
    <property type="match status" value="1"/>
</dbReference>
<feature type="coiled-coil region" evidence="1">
    <location>
        <begin position="262"/>
        <end position="374"/>
    </location>
</feature>
<keyword evidence="1" id="KW-0175">Coiled coil</keyword>
<protein>
    <submittedName>
        <fullName evidence="2">Uncharacterized protein</fullName>
    </submittedName>
</protein>
<dbReference type="InParanoid" id="B0D6B4"/>
<dbReference type="OrthoDB" id="3090827at2759"/>
<accession>B0D6B4</accession>
<dbReference type="Proteomes" id="UP000001194">
    <property type="component" value="Unassembled WGS sequence"/>
</dbReference>
<dbReference type="KEGG" id="lbc:LACBIDRAFT_318261"/>
<dbReference type="HOGENOM" id="CLU_023636_0_0_1"/>
<reference evidence="2 3" key="1">
    <citation type="journal article" date="2008" name="Nature">
        <title>The genome of Laccaria bicolor provides insights into mycorrhizal symbiosis.</title>
        <authorList>
            <person name="Martin F."/>
            <person name="Aerts A."/>
            <person name="Ahren D."/>
            <person name="Brun A."/>
            <person name="Danchin E.G.J."/>
            <person name="Duchaussoy F."/>
            <person name="Gibon J."/>
            <person name="Kohler A."/>
            <person name="Lindquist E."/>
            <person name="Pereda V."/>
            <person name="Salamov A."/>
            <person name="Shapiro H.J."/>
            <person name="Wuyts J."/>
            <person name="Blaudez D."/>
            <person name="Buee M."/>
            <person name="Brokstein P."/>
            <person name="Canbaeck B."/>
            <person name="Cohen D."/>
            <person name="Courty P.E."/>
            <person name="Coutinho P.M."/>
            <person name="Delaruelle C."/>
            <person name="Detter J.C."/>
            <person name="Deveau A."/>
            <person name="DiFazio S."/>
            <person name="Duplessis S."/>
            <person name="Fraissinet-Tachet L."/>
            <person name="Lucic E."/>
            <person name="Frey-Klett P."/>
            <person name="Fourrey C."/>
            <person name="Feussner I."/>
            <person name="Gay G."/>
            <person name="Grimwood J."/>
            <person name="Hoegger P.J."/>
            <person name="Jain P."/>
            <person name="Kilaru S."/>
            <person name="Labbe J."/>
            <person name="Lin Y.C."/>
            <person name="Legue V."/>
            <person name="Le Tacon F."/>
            <person name="Marmeisse R."/>
            <person name="Melayah D."/>
            <person name="Montanini B."/>
            <person name="Muratet M."/>
            <person name="Nehls U."/>
            <person name="Niculita-Hirzel H."/>
            <person name="Oudot-Le Secq M.P."/>
            <person name="Peter M."/>
            <person name="Quesneville H."/>
            <person name="Rajashekar B."/>
            <person name="Reich M."/>
            <person name="Rouhier N."/>
            <person name="Schmutz J."/>
            <person name="Yin T."/>
            <person name="Chalot M."/>
            <person name="Henrissat B."/>
            <person name="Kuees U."/>
            <person name="Lucas S."/>
            <person name="Van de Peer Y."/>
            <person name="Podila G.K."/>
            <person name="Polle A."/>
            <person name="Pukkila P.J."/>
            <person name="Richardson P.M."/>
            <person name="Rouze P."/>
            <person name="Sanders I.R."/>
            <person name="Stajich J.E."/>
            <person name="Tunlid A."/>
            <person name="Tuskan G."/>
            <person name="Grigoriev I.V."/>
        </authorList>
    </citation>
    <scope>NUCLEOTIDE SEQUENCE [LARGE SCALE GENOMIC DNA]</scope>
    <source>
        <strain evidence="3">S238N-H82 / ATCC MYA-4686</strain>
    </source>
</reference>
<evidence type="ECO:0000313" key="3">
    <source>
        <dbReference type="Proteomes" id="UP000001194"/>
    </source>
</evidence>
<dbReference type="AlphaFoldDB" id="B0D6B4"/>
<name>B0D6B4_LACBS</name>
<dbReference type="EMBL" id="DS547098">
    <property type="protein sequence ID" value="EDR09918.1"/>
    <property type="molecule type" value="Genomic_DNA"/>
</dbReference>
<gene>
    <name evidence="2" type="ORF">LACBIDRAFT_318261</name>
</gene>
<dbReference type="GeneID" id="6075108"/>
<organism evidence="3">
    <name type="scientific">Laccaria bicolor (strain S238N-H82 / ATCC MYA-4686)</name>
    <name type="common">Bicoloured deceiver</name>
    <name type="synonym">Laccaria laccata var. bicolor</name>
    <dbReference type="NCBI Taxonomy" id="486041"/>
    <lineage>
        <taxon>Eukaryota</taxon>
        <taxon>Fungi</taxon>
        <taxon>Dikarya</taxon>
        <taxon>Basidiomycota</taxon>
        <taxon>Agaricomycotina</taxon>
        <taxon>Agaricomycetes</taxon>
        <taxon>Agaricomycetidae</taxon>
        <taxon>Agaricales</taxon>
        <taxon>Agaricineae</taxon>
        <taxon>Hydnangiaceae</taxon>
        <taxon>Laccaria</taxon>
    </lineage>
</organism>